<comment type="caution">
    <text evidence="1">The sequence shown here is derived from an EMBL/GenBank/DDBJ whole genome shotgun (WGS) entry which is preliminary data.</text>
</comment>
<evidence type="ECO:0000313" key="1">
    <source>
        <dbReference type="EMBL" id="GAY73299.1"/>
    </source>
</evidence>
<accession>A0A401FLP2</accession>
<dbReference type="EMBL" id="BEXA01000003">
    <property type="protein sequence ID" value="GAY73299.1"/>
    <property type="molecule type" value="Genomic_DNA"/>
</dbReference>
<dbReference type="Proteomes" id="UP000286974">
    <property type="component" value="Unassembled WGS sequence"/>
</dbReference>
<dbReference type="STRING" id="1138822.PL11_006325"/>
<reference evidence="1 2" key="1">
    <citation type="submission" date="2017-11" db="EMBL/GenBank/DDBJ databases">
        <title>Draft Genome Sequence of Lactobacillus curieae NBRC 111893 isolated from Koso, a Japanese sugar-Vegetable Fermented Beverage.</title>
        <authorList>
            <person name="Chiou T.Y."/>
            <person name="Oshima K."/>
            <person name="Suda W."/>
            <person name="Hattori M."/>
            <person name="Takahashi T."/>
        </authorList>
    </citation>
    <scope>NUCLEOTIDE SEQUENCE [LARGE SCALE GENOMIC DNA]</scope>
    <source>
        <strain evidence="1 2">NBRC111893</strain>
    </source>
</reference>
<dbReference type="AlphaFoldDB" id="A0A401FLP2"/>
<gene>
    <name evidence="1" type="ORF">NBRC111893_1445</name>
</gene>
<sequence length="131" mass="15013">MKDDIKMGDAAFAKMMFVLDKKITKKNHRDYRYENEELIEIADGIWAMPAYMKEDDDFSMFFIITEIDDGNTVMAFSTGNQSADGFSLSEPMITGEGLNLLNEHNETRSKSVLHFLNQISKAAEGNWRMIE</sequence>
<proteinExistence type="predicted"/>
<dbReference type="RefSeq" id="WP_125008347.1">
    <property type="nucleotide sequence ID" value="NZ_BEXA01000003.1"/>
</dbReference>
<organism evidence="1 2">
    <name type="scientific">Lentilactobacillus kosonis</name>
    <dbReference type="NCBI Taxonomy" id="2810561"/>
    <lineage>
        <taxon>Bacteria</taxon>
        <taxon>Bacillati</taxon>
        <taxon>Bacillota</taxon>
        <taxon>Bacilli</taxon>
        <taxon>Lactobacillales</taxon>
        <taxon>Lactobacillaceae</taxon>
        <taxon>Lentilactobacillus</taxon>
    </lineage>
</organism>
<evidence type="ECO:0000313" key="2">
    <source>
        <dbReference type="Proteomes" id="UP000286974"/>
    </source>
</evidence>
<name>A0A401FLP2_9LACO</name>
<keyword evidence="2" id="KW-1185">Reference proteome</keyword>
<protein>
    <submittedName>
        <fullName evidence="1">Uncharacterized protein</fullName>
    </submittedName>
</protein>
<dbReference type="OrthoDB" id="2246572at2"/>